<gene>
    <name evidence="1" type="ORF">PGB34_00875</name>
</gene>
<comment type="caution">
    <text evidence="1">The sequence shown here is derived from an EMBL/GenBank/DDBJ whole genome shotgun (WGS) entry which is preliminary data.</text>
</comment>
<protein>
    <recommendedName>
        <fullName evidence="3">BLUF domain-containing protein</fullName>
    </recommendedName>
</protein>
<name>A0AAE3SXG3_9BURK</name>
<sequence length="152" mass="17269">MFGHNKLVVYVGRSKSGRWPAEVFIKFARQAAAQAQVTSALLDDGMGVFHMVQGPATAVDHFMAAVTLSRRLRHVRIVCEERQLVRDFPSEPLVHVSDPSWRQRITSLLNGEHVEREDLWHYCKGVLHRIDNRSESPSDLDADDGEWLASSY</sequence>
<dbReference type="SUPFAM" id="SSF54975">
    <property type="entry name" value="Acylphosphatase/BLUF domain-like"/>
    <property type="match status" value="1"/>
</dbReference>
<keyword evidence="2" id="KW-1185">Reference proteome</keyword>
<dbReference type="EMBL" id="JAQIPB010000001">
    <property type="protein sequence ID" value="MDA7414904.1"/>
    <property type="molecule type" value="Genomic_DNA"/>
</dbReference>
<dbReference type="RefSeq" id="WP_271426179.1">
    <property type="nucleotide sequence ID" value="NZ_JAQIPB010000001.1"/>
</dbReference>
<reference evidence="1" key="1">
    <citation type="submission" date="2023-01" db="EMBL/GenBank/DDBJ databases">
        <title>Xenophilus mangrovi sp. nov., isolated from soil of Mangrove nature reserve.</title>
        <authorList>
            <person name="Xu S."/>
            <person name="Liu Z."/>
            <person name="Xu Y."/>
        </authorList>
    </citation>
    <scope>NUCLEOTIDE SEQUENCE</scope>
    <source>
        <strain evidence="1">YW8</strain>
    </source>
</reference>
<organism evidence="1 2">
    <name type="scientific">Xenophilus arseniciresistens</name>
    <dbReference type="NCBI Taxonomy" id="1283306"/>
    <lineage>
        <taxon>Bacteria</taxon>
        <taxon>Pseudomonadati</taxon>
        <taxon>Pseudomonadota</taxon>
        <taxon>Betaproteobacteria</taxon>
        <taxon>Burkholderiales</taxon>
        <taxon>Comamonadaceae</taxon>
        <taxon>Xenophilus</taxon>
    </lineage>
</organism>
<dbReference type="InterPro" id="IPR036046">
    <property type="entry name" value="Acylphosphatase-like_dom_sf"/>
</dbReference>
<evidence type="ECO:0000313" key="1">
    <source>
        <dbReference type="EMBL" id="MDA7414904.1"/>
    </source>
</evidence>
<evidence type="ECO:0008006" key="3">
    <source>
        <dbReference type="Google" id="ProtNLM"/>
    </source>
</evidence>
<dbReference type="AlphaFoldDB" id="A0AAE3SXG3"/>
<dbReference type="Proteomes" id="UP001212602">
    <property type="component" value="Unassembled WGS sequence"/>
</dbReference>
<dbReference type="Gene3D" id="3.30.70.100">
    <property type="match status" value="1"/>
</dbReference>
<evidence type="ECO:0000313" key="2">
    <source>
        <dbReference type="Proteomes" id="UP001212602"/>
    </source>
</evidence>
<proteinExistence type="predicted"/>
<accession>A0AAE3SXG3</accession>